<name>A0ABS7SMF3_9BURK</name>
<evidence type="ECO:0000256" key="1">
    <source>
        <dbReference type="SAM" id="SignalP"/>
    </source>
</evidence>
<accession>A0ABS7SMF3</accession>
<keyword evidence="3" id="KW-1185">Reference proteome</keyword>
<feature type="chain" id="PRO_5045365087" description="DUF3012 domain-containing protein" evidence="1">
    <location>
        <begin position="23"/>
        <end position="68"/>
    </location>
</feature>
<dbReference type="EMBL" id="JAFBIL020000003">
    <property type="protein sequence ID" value="MBZ2207351.1"/>
    <property type="molecule type" value="Genomic_DNA"/>
</dbReference>
<sequence length="68" mass="7267">MKTTIRLCLTLVIASLAAASMAAPASWFQWRSKLDGKLACSQTPLGAGWEKATGPYRDSHCTKLVAGK</sequence>
<keyword evidence="1" id="KW-0732">Signal</keyword>
<comment type="caution">
    <text evidence="2">The sequence shown here is derived from an EMBL/GenBank/DDBJ whole genome shotgun (WGS) entry which is preliminary data.</text>
</comment>
<organism evidence="2 3">
    <name type="scientific">Massilia soli</name>
    <dbReference type="NCBI Taxonomy" id="2792854"/>
    <lineage>
        <taxon>Bacteria</taxon>
        <taxon>Pseudomonadati</taxon>
        <taxon>Pseudomonadota</taxon>
        <taxon>Betaproteobacteria</taxon>
        <taxon>Burkholderiales</taxon>
        <taxon>Oxalobacteraceae</taxon>
        <taxon>Telluria group</taxon>
        <taxon>Massilia</taxon>
    </lineage>
</organism>
<dbReference type="Proteomes" id="UP000809349">
    <property type="component" value="Unassembled WGS sequence"/>
</dbReference>
<gene>
    <name evidence="2" type="ORF">I4X03_008760</name>
</gene>
<dbReference type="RefSeq" id="WP_223467844.1">
    <property type="nucleotide sequence ID" value="NZ_JAFBIL020000003.1"/>
</dbReference>
<evidence type="ECO:0000313" key="2">
    <source>
        <dbReference type="EMBL" id="MBZ2207351.1"/>
    </source>
</evidence>
<evidence type="ECO:0008006" key="4">
    <source>
        <dbReference type="Google" id="ProtNLM"/>
    </source>
</evidence>
<reference evidence="2 3" key="1">
    <citation type="submission" date="2021-01" db="EMBL/GenBank/DDBJ databases">
        <authorList>
            <person name="Ruan W."/>
            <person name="Khan S.A."/>
            <person name="Jeon C.O."/>
        </authorList>
    </citation>
    <scope>NUCLEOTIDE SEQUENCE [LARGE SCALE GENOMIC DNA]</scope>
    <source>
        <strain evidence="2 3">R798</strain>
    </source>
</reference>
<proteinExistence type="predicted"/>
<reference evidence="2 3" key="2">
    <citation type="submission" date="2021-08" db="EMBL/GenBank/DDBJ databases">
        <title>Massilia sp. R798.</title>
        <authorList>
            <person name="Baek J.H."/>
            <person name="Jung H.S."/>
            <person name="Kim K.R."/>
            <person name="Jeon C.O."/>
        </authorList>
    </citation>
    <scope>NUCLEOTIDE SEQUENCE [LARGE SCALE GENOMIC DNA]</scope>
    <source>
        <strain evidence="2 3">R798</strain>
    </source>
</reference>
<feature type="signal peptide" evidence="1">
    <location>
        <begin position="1"/>
        <end position="22"/>
    </location>
</feature>
<protein>
    <recommendedName>
        <fullName evidence="4">DUF3012 domain-containing protein</fullName>
    </recommendedName>
</protein>
<evidence type="ECO:0000313" key="3">
    <source>
        <dbReference type="Proteomes" id="UP000809349"/>
    </source>
</evidence>